<feature type="region of interest" description="Disordered" evidence="1">
    <location>
        <begin position="152"/>
        <end position="196"/>
    </location>
</feature>
<dbReference type="GeneID" id="19332580"/>
<name>N1Q9X4_PSEFD</name>
<evidence type="ECO:0000313" key="3">
    <source>
        <dbReference type="Proteomes" id="UP000016932"/>
    </source>
</evidence>
<dbReference type="VEuPathDB" id="FungiDB:MYCFIDRAFT_171078"/>
<dbReference type="EMBL" id="KB446555">
    <property type="protein sequence ID" value="EME89659.1"/>
    <property type="molecule type" value="Genomic_DNA"/>
</dbReference>
<evidence type="ECO:0000256" key="1">
    <source>
        <dbReference type="SAM" id="MobiDB-lite"/>
    </source>
</evidence>
<feature type="compositionally biased region" description="Polar residues" evidence="1">
    <location>
        <begin position="152"/>
        <end position="167"/>
    </location>
</feature>
<dbReference type="RefSeq" id="XP_007922200.1">
    <property type="nucleotide sequence ID" value="XM_007924009.1"/>
</dbReference>
<gene>
    <name evidence="2" type="ORF">MYCFIDRAFT_171078</name>
</gene>
<proteinExistence type="predicted"/>
<keyword evidence="3" id="KW-1185">Reference proteome</keyword>
<dbReference type="HOGENOM" id="CLU_1180658_0_0_1"/>
<evidence type="ECO:0000313" key="2">
    <source>
        <dbReference type="EMBL" id="EME89659.1"/>
    </source>
</evidence>
<dbReference type="AlphaFoldDB" id="N1Q9X4"/>
<organism evidence="2 3">
    <name type="scientific">Pseudocercospora fijiensis (strain CIRAD86)</name>
    <name type="common">Black leaf streak disease fungus</name>
    <name type="synonym">Mycosphaerella fijiensis</name>
    <dbReference type="NCBI Taxonomy" id="383855"/>
    <lineage>
        <taxon>Eukaryota</taxon>
        <taxon>Fungi</taxon>
        <taxon>Dikarya</taxon>
        <taxon>Ascomycota</taxon>
        <taxon>Pezizomycotina</taxon>
        <taxon>Dothideomycetes</taxon>
        <taxon>Dothideomycetidae</taxon>
        <taxon>Mycosphaerellales</taxon>
        <taxon>Mycosphaerellaceae</taxon>
        <taxon>Pseudocercospora</taxon>
    </lineage>
</organism>
<protein>
    <submittedName>
        <fullName evidence="2">Uncharacterized protein</fullName>
    </submittedName>
</protein>
<dbReference type="KEGG" id="pfj:MYCFIDRAFT_171078"/>
<feature type="compositionally biased region" description="Basic and acidic residues" evidence="1">
    <location>
        <begin position="177"/>
        <end position="196"/>
    </location>
</feature>
<dbReference type="Proteomes" id="UP000016932">
    <property type="component" value="Unassembled WGS sequence"/>
</dbReference>
<reference evidence="2 3" key="1">
    <citation type="journal article" date="2012" name="PLoS Pathog.">
        <title>Diverse lifestyles and strategies of plant pathogenesis encoded in the genomes of eighteen Dothideomycetes fungi.</title>
        <authorList>
            <person name="Ohm R.A."/>
            <person name="Feau N."/>
            <person name="Henrissat B."/>
            <person name="Schoch C.L."/>
            <person name="Horwitz B.A."/>
            <person name="Barry K.W."/>
            <person name="Condon B.J."/>
            <person name="Copeland A.C."/>
            <person name="Dhillon B."/>
            <person name="Glaser F."/>
            <person name="Hesse C.N."/>
            <person name="Kosti I."/>
            <person name="LaButti K."/>
            <person name="Lindquist E.A."/>
            <person name="Lucas S."/>
            <person name="Salamov A.A."/>
            <person name="Bradshaw R.E."/>
            <person name="Ciuffetti L."/>
            <person name="Hamelin R.C."/>
            <person name="Kema G.H.J."/>
            <person name="Lawrence C."/>
            <person name="Scott J.A."/>
            <person name="Spatafora J.W."/>
            <person name="Turgeon B.G."/>
            <person name="de Wit P.J.G.M."/>
            <person name="Zhong S."/>
            <person name="Goodwin S.B."/>
            <person name="Grigoriev I.V."/>
        </authorList>
    </citation>
    <scope>NUCLEOTIDE SEQUENCE [LARGE SCALE GENOMIC DNA]</scope>
    <source>
        <strain evidence="2 3">CIRAD86</strain>
    </source>
</reference>
<sequence>MTFCFNSRFSWSAEELNDLTKDTCLSHIRSAAEEISRYLASTWIHITSRLRFWSAPIFLRLNCYEGLKSWISGHGFWFSYGHEAQCLVSTFSEHAEMNLSVEICKPSPESSRSKDLHQYAMDHRTGVALHALRIRQGFRVVARGELTCKETSVTDPASTTRIKSEQPNFGRVPVPSSKREEQLRHRGEIPAADADKPGLDGDVHFFTTRHHFINLRFIAEEHKDTLIMERRKHEE</sequence>
<accession>N1Q9X4</accession>